<reference evidence="2" key="1">
    <citation type="submission" date="2020-11" db="EMBL/GenBank/DDBJ databases">
        <authorList>
            <consortium name="DOE Joint Genome Institute"/>
            <person name="Ahrendt S."/>
            <person name="Riley R."/>
            <person name="Andreopoulos W."/>
            <person name="Labutti K."/>
            <person name="Pangilinan J."/>
            <person name="Ruiz-Duenas F.J."/>
            <person name="Barrasa J.M."/>
            <person name="Sanchez-Garcia M."/>
            <person name="Camarero S."/>
            <person name="Miyauchi S."/>
            <person name="Serrano A."/>
            <person name="Linde D."/>
            <person name="Babiker R."/>
            <person name="Drula E."/>
            <person name="Ayuso-Fernandez I."/>
            <person name="Pacheco R."/>
            <person name="Padilla G."/>
            <person name="Ferreira P."/>
            <person name="Barriuso J."/>
            <person name="Kellner H."/>
            <person name="Castanera R."/>
            <person name="Alfaro M."/>
            <person name="Ramirez L."/>
            <person name="Pisabarro A.G."/>
            <person name="Kuo A."/>
            <person name="Tritt A."/>
            <person name="Lipzen A."/>
            <person name="He G."/>
            <person name="Yan M."/>
            <person name="Ng V."/>
            <person name="Cullen D."/>
            <person name="Martin F."/>
            <person name="Rosso M.-N."/>
            <person name="Henrissat B."/>
            <person name="Hibbett D."/>
            <person name="Martinez A.T."/>
            <person name="Grigoriev I.V."/>
        </authorList>
    </citation>
    <scope>NUCLEOTIDE SEQUENCE</scope>
    <source>
        <strain evidence="2">CIRM-BRFM 674</strain>
    </source>
</reference>
<feature type="region of interest" description="Disordered" evidence="1">
    <location>
        <begin position="108"/>
        <end position="141"/>
    </location>
</feature>
<evidence type="ECO:0000313" key="3">
    <source>
        <dbReference type="Proteomes" id="UP000807469"/>
    </source>
</evidence>
<sequence length="141" mass="15271">MTSETFFGRVNNKMKKPKLVALATSLNIDPVPEKVLDLVSAIKKHIDENPQLATDPKYQGLFVYRTNNGQSQKLDKKSSDKDVEDLAAAAKDAVGAVPVSGAHKILMEGGYTADPPTQHTRLTQYKNNASDAVDVDDKSGS</sequence>
<accession>A0A9P5ZGR1</accession>
<organism evidence="2 3">
    <name type="scientific">Pholiota conissans</name>
    <dbReference type="NCBI Taxonomy" id="109636"/>
    <lineage>
        <taxon>Eukaryota</taxon>
        <taxon>Fungi</taxon>
        <taxon>Dikarya</taxon>
        <taxon>Basidiomycota</taxon>
        <taxon>Agaricomycotina</taxon>
        <taxon>Agaricomycetes</taxon>
        <taxon>Agaricomycetidae</taxon>
        <taxon>Agaricales</taxon>
        <taxon>Agaricineae</taxon>
        <taxon>Strophariaceae</taxon>
        <taxon>Pholiota</taxon>
    </lineage>
</organism>
<proteinExistence type="predicted"/>
<protein>
    <submittedName>
        <fullName evidence="2">Uncharacterized protein</fullName>
    </submittedName>
</protein>
<name>A0A9P5ZGR1_9AGAR</name>
<keyword evidence="3" id="KW-1185">Reference proteome</keyword>
<feature type="compositionally biased region" description="Polar residues" evidence="1">
    <location>
        <begin position="115"/>
        <end position="130"/>
    </location>
</feature>
<evidence type="ECO:0000313" key="2">
    <source>
        <dbReference type="EMBL" id="KAF9486104.1"/>
    </source>
</evidence>
<gene>
    <name evidence="2" type="ORF">BDN70DRAFT_870208</name>
</gene>
<evidence type="ECO:0000256" key="1">
    <source>
        <dbReference type="SAM" id="MobiDB-lite"/>
    </source>
</evidence>
<dbReference type="EMBL" id="MU155131">
    <property type="protein sequence ID" value="KAF9486104.1"/>
    <property type="molecule type" value="Genomic_DNA"/>
</dbReference>
<dbReference type="Proteomes" id="UP000807469">
    <property type="component" value="Unassembled WGS sequence"/>
</dbReference>
<dbReference type="AlphaFoldDB" id="A0A9P5ZGR1"/>
<comment type="caution">
    <text evidence="2">The sequence shown here is derived from an EMBL/GenBank/DDBJ whole genome shotgun (WGS) entry which is preliminary data.</text>
</comment>
<dbReference type="OrthoDB" id="3055012at2759"/>